<dbReference type="PANTHER" id="PTHR45682">
    <property type="entry name" value="AGAP008228-PA"/>
    <property type="match status" value="1"/>
</dbReference>
<dbReference type="SMART" id="SM00195">
    <property type="entry name" value="DSPc"/>
    <property type="match status" value="1"/>
</dbReference>
<dbReference type="InParanoid" id="T1G2B7"/>
<evidence type="ECO:0000256" key="6">
    <source>
        <dbReference type="ARBA" id="ARBA00048336"/>
    </source>
</evidence>
<dbReference type="Proteomes" id="UP000015101">
    <property type="component" value="Unassembled WGS sequence"/>
</dbReference>
<dbReference type="EMBL" id="KB096183">
    <property type="protein sequence ID" value="ESO07496.1"/>
    <property type="molecule type" value="Genomic_DNA"/>
</dbReference>
<dbReference type="CTD" id="20215215"/>
<keyword evidence="3" id="KW-0378">Hydrolase</keyword>
<proteinExistence type="inferred from homology"/>
<organism evidence="11 12">
    <name type="scientific">Helobdella robusta</name>
    <name type="common">Californian leech</name>
    <dbReference type="NCBI Taxonomy" id="6412"/>
    <lineage>
        <taxon>Eukaryota</taxon>
        <taxon>Metazoa</taxon>
        <taxon>Spiralia</taxon>
        <taxon>Lophotrochozoa</taxon>
        <taxon>Annelida</taxon>
        <taxon>Clitellata</taxon>
        <taxon>Hirudinea</taxon>
        <taxon>Rhynchobdellida</taxon>
        <taxon>Glossiphoniidae</taxon>
        <taxon>Helobdella</taxon>
    </lineage>
</organism>
<dbReference type="PROSITE" id="PS00383">
    <property type="entry name" value="TYR_PHOSPHATASE_1"/>
    <property type="match status" value="1"/>
</dbReference>
<comment type="similarity">
    <text evidence="1">Belongs to the protein-tyrosine phosphatase family. Non-receptor class dual specificity subfamily.</text>
</comment>
<gene>
    <name evidence="11" type="primary">20215215</name>
    <name evidence="10" type="ORF">HELRODRAFT_75868</name>
</gene>
<sequence>VGSQRNAETWPTLEKIRVTHVLNCAGFKGQRSYEGSPYEEVGIEYLEFQADDHDEYDITKHFSEGFSFIDRARQRGGVVLVHCALGINRSGAMCIAYLMLRGNMPLLKAVKTIKSKRRVLLSNRGFQRRL</sequence>
<dbReference type="InterPro" id="IPR020422">
    <property type="entry name" value="TYR_PHOSPHATASE_DUAL_dom"/>
</dbReference>
<reference evidence="11" key="3">
    <citation type="submission" date="2015-06" db="UniProtKB">
        <authorList>
            <consortium name="EnsemblMetazoa"/>
        </authorList>
    </citation>
    <scope>IDENTIFICATION</scope>
</reference>
<dbReference type="Gene3D" id="3.90.190.10">
    <property type="entry name" value="Protein tyrosine phosphatase superfamily"/>
    <property type="match status" value="1"/>
</dbReference>
<feature type="domain" description="Tyrosine specific protein phosphatases" evidence="9">
    <location>
        <begin position="60"/>
        <end position="117"/>
    </location>
</feature>
<dbReference type="InterPro" id="IPR016130">
    <property type="entry name" value="Tyr_Pase_AS"/>
</dbReference>
<dbReference type="STRING" id="6412.T1G2B7"/>
<evidence type="ECO:0000313" key="12">
    <source>
        <dbReference type="Proteomes" id="UP000015101"/>
    </source>
</evidence>
<evidence type="ECO:0000313" key="10">
    <source>
        <dbReference type="EMBL" id="ESO07496.1"/>
    </source>
</evidence>
<evidence type="ECO:0000256" key="7">
    <source>
        <dbReference type="PIRSR" id="PIRSR620405-1"/>
    </source>
</evidence>
<feature type="active site" description="Phosphocysteine intermediate" evidence="7">
    <location>
        <position position="83"/>
    </location>
</feature>
<dbReference type="OrthoDB" id="426001at2759"/>
<dbReference type="CDD" id="cd14498">
    <property type="entry name" value="DSP"/>
    <property type="match status" value="1"/>
</dbReference>
<dbReference type="InterPro" id="IPR029021">
    <property type="entry name" value="Prot-tyrosine_phosphatase-like"/>
</dbReference>
<comment type="catalytic activity">
    <reaction evidence="5">
        <text>O-phospho-L-seryl-[protein] + H2O = L-seryl-[protein] + phosphate</text>
        <dbReference type="Rhea" id="RHEA:20629"/>
        <dbReference type="Rhea" id="RHEA-COMP:9863"/>
        <dbReference type="Rhea" id="RHEA-COMP:11604"/>
        <dbReference type="ChEBI" id="CHEBI:15377"/>
        <dbReference type="ChEBI" id="CHEBI:29999"/>
        <dbReference type="ChEBI" id="CHEBI:43474"/>
        <dbReference type="ChEBI" id="CHEBI:83421"/>
        <dbReference type="EC" id="3.1.3.16"/>
    </reaction>
</comment>
<reference evidence="10 12" key="2">
    <citation type="journal article" date="2013" name="Nature">
        <title>Insights into bilaterian evolution from three spiralian genomes.</title>
        <authorList>
            <person name="Simakov O."/>
            <person name="Marletaz F."/>
            <person name="Cho S.J."/>
            <person name="Edsinger-Gonzales E."/>
            <person name="Havlak P."/>
            <person name="Hellsten U."/>
            <person name="Kuo D.H."/>
            <person name="Larsson T."/>
            <person name="Lv J."/>
            <person name="Arendt D."/>
            <person name="Savage R."/>
            <person name="Osoegawa K."/>
            <person name="de Jong P."/>
            <person name="Grimwood J."/>
            <person name="Chapman J.A."/>
            <person name="Shapiro H."/>
            <person name="Aerts A."/>
            <person name="Otillar R.P."/>
            <person name="Terry A.Y."/>
            <person name="Boore J.L."/>
            <person name="Grigoriev I.V."/>
            <person name="Lindberg D.R."/>
            <person name="Seaver E.C."/>
            <person name="Weisblat D.A."/>
            <person name="Putnam N.H."/>
            <person name="Rokhsar D.S."/>
        </authorList>
    </citation>
    <scope>NUCLEOTIDE SEQUENCE</scope>
</reference>
<dbReference type="EnsemblMetazoa" id="HelroT75868">
    <property type="protein sequence ID" value="HelroP75868"/>
    <property type="gene ID" value="HelroG75868"/>
</dbReference>
<protein>
    <recommendedName>
        <fullName evidence="2">protein-serine/threonine phosphatase</fullName>
        <ecNumber evidence="2">3.1.3.16</ecNumber>
    </recommendedName>
</protein>
<name>T1G2B7_HELRO</name>
<evidence type="ECO:0000256" key="4">
    <source>
        <dbReference type="ARBA" id="ARBA00022912"/>
    </source>
</evidence>
<keyword evidence="12" id="KW-1185">Reference proteome</keyword>
<feature type="domain" description="Tyrosine-protein phosphatase" evidence="8">
    <location>
        <begin position="1"/>
        <end position="130"/>
    </location>
</feature>
<evidence type="ECO:0000256" key="3">
    <source>
        <dbReference type="ARBA" id="ARBA00022801"/>
    </source>
</evidence>
<dbReference type="SUPFAM" id="SSF52799">
    <property type="entry name" value="(Phosphotyrosine protein) phosphatases II"/>
    <property type="match status" value="1"/>
</dbReference>
<dbReference type="KEGG" id="hro:HELRODRAFT_75868"/>
<dbReference type="InterPro" id="IPR000387">
    <property type="entry name" value="Tyr_Pase_dom"/>
</dbReference>
<dbReference type="HOGENOM" id="CLU_027074_11_3_1"/>
<dbReference type="GeneID" id="20215215"/>
<dbReference type="RefSeq" id="XP_009014107.1">
    <property type="nucleotide sequence ID" value="XM_009015859.1"/>
</dbReference>
<dbReference type="GO" id="GO:0004722">
    <property type="term" value="F:protein serine/threonine phosphatase activity"/>
    <property type="evidence" value="ECO:0007669"/>
    <property type="project" value="UniProtKB-EC"/>
</dbReference>
<evidence type="ECO:0000259" key="8">
    <source>
        <dbReference type="PROSITE" id="PS50054"/>
    </source>
</evidence>
<keyword evidence="4" id="KW-0904">Protein phosphatase</keyword>
<dbReference type="GO" id="GO:0008138">
    <property type="term" value="F:protein tyrosine/serine/threonine phosphatase activity"/>
    <property type="evidence" value="ECO:0007669"/>
    <property type="project" value="InterPro"/>
</dbReference>
<dbReference type="EMBL" id="AMQM01003464">
    <property type="status" value="NOT_ANNOTATED_CDS"/>
    <property type="molecule type" value="Genomic_DNA"/>
</dbReference>
<evidence type="ECO:0000256" key="1">
    <source>
        <dbReference type="ARBA" id="ARBA00008601"/>
    </source>
</evidence>
<dbReference type="AlphaFoldDB" id="T1G2B7"/>
<dbReference type="PROSITE" id="PS50054">
    <property type="entry name" value="TYR_PHOSPHATASE_DUAL"/>
    <property type="match status" value="1"/>
</dbReference>
<evidence type="ECO:0000256" key="5">
    <source>
        <dbReference type="ARBA" id="ARBA00047761"/>
    </source>
</evidence>
<dbReference type="InterPro" id="IPR000340">
    <property type="entry name" value="Dual-sp_phosphatase_cat-dom"/>
</dbReference>
<evidence type="ECO:0000256" key="2">
    <source>
        <dbReference type="ARBA" id="ARBA00013081"/>
    </source>
</evidence>
<comment type="catalytic activity">
    <reaction evidence="6">
        <text>O-phospho-L-threonyl-[protein] + H2O = L-threonyl-[protein] + phosphate</text>
        <dbReference type="Rhea" id="RHEA:47004"/>
        <dbReference type="Rhea" id="RHEA-COMP:11060"/>
        <dbReference type="Rhea" id="RHEA-COMP:11605"/>
        <dbReference type="ChEBI" id="CHEBI:15377"/>
        <dbReference type="ChEBI" id="CHEBI:30013"/>
        <dbReference type="ChEBI" id="CHEBI:43474"/>
        <dbReference type="ChEBI" id="CHEBI:61977"/>
        <dbReference type="EC" id="3.1.3.16"/>
    </reaction>
</comment>
<dbReference type="eggNOG" id="KOG1716">
    <property type="taxonomic scope" value="Eukaryota"/>
</dbReference>
<reference evidence="12" key="1">
    <citation type="submission" date="2012-12" db="EMBL/GenBank/DDBJ databases">
        <authorList>
            <person name="Hellsten U."/>
            <person name="Grimwood J."/>
            <person name="Chapman J.A."/>
            <person name="Shapiro H."/>
            <person name="Aerts A."/>
            <person name="Otillar R.P."/>
            <person name="Terry A.Y."/>
            <person name="Boore J.L."/>
            <person name="Simakov O."/>
            <person name="Marletaz F."/>
            <person name="Cho S.-J."/>
            <person name="Edsinger-Gonzales E."/>
            <person name="Havlak P."/>
            <person name="Kuo D.-H."/>
            <person name="Larsson T."/>
            <person name="Lv J."/>
            <person name="Arendt D."/>
            <person name="Savage R."/>
            <person name="Osoegawa K."/>
            <person name="de Jong P."/>
            <person name="Lindberg D.R."/>
            <person name="Seaver E.C."/>
            <person name="Weisblat D.A."/>
            <person name="Putnam N.H."/>
            <person name="Grigoriev I.V."/>
            <person name="Rokhsar D.S."/>
        </authorList>
    </citation>
    <scope>NUCLEOTIDE SEQUENCE</scope>
</reference>
<dbReference type="EC" id="3.1.3.16" evidence="2"/>
<dbReference type="PANTHER" id="PTHR45682:SF1">
    <property type="entry name" value="DUAL SPECIFICITY PROTEIN PHOSPHATASE 3"/>
    <property type="match status" value="1"/>
</dbReference>
<evidence type="ECO:0000313" key="11">
    <source>
        <dbReference type="EnsemblMetazoa" id="HelroP75868"/>
    </source>
</evidence>
<dbReference type="InterPro" id="IPR020405">
    <property type="entry name" value="Atypical_DUSP_subfamA"/>
</dbReference>
<dbReference type="PROSITE" id="PS50056">
    <property type="entry name" value="TYR_PHOSPHATASE_2"/>
    <property type="match status" value="1"/>
</dbReference>
<dbReference type="OMA" id="NCAGFKG"/>
<accession>T1G2B7</accession>
<evidence type="ECO:0000259" key="9">
    <source>
        <dbReference type="PROSITE" id="PS50056"/>
    </source>
</evidence>
<dbReference type="Pfam" id="PF00782">
    <property type="entry name" value="DSPc"/>
    <property type="match status" value="1"/>
</dbReference>